<accession>A0A7Y9LCZ0</accession>
<evidence type="ECO:0000259" key="1">
    <source>
        <dbReference type="PROSITE" id="PS50995"/>
    </source>
</evidence>
<name>A0A7Y9LCZ0_9ACTN</name>
<evidence type="ECO:0000313" key="3">
    <source>
        <dbReference type="Proteomes" id="UP000569914"/>
    </source>
</evidence>
<dbReference type="InterPro" id="IPR052526">
    <property type="entry name" value="HTH-type_Bedaq_tolerance"/>
</dbReference>
<organism evidence="2 3">
    <name type="scientific">Microlunatus parietis</name>
    <dbReference type="NCBI Taxonomy" id="682979"/>
    <lineage>
        <taxon>Bacteria</taxon>
        <taxon>Bacillati</taxon>
        <taxon>Actinomycetota</taxon>
        <taxon>Actinomycetes</taxon>
        <taxon>Propionibacteriales</taxon>
        <taxon>Propionibacteriaceae</taxon>
        <taxon>Microlunatus</taxon>
    </lineage>
</organism>
<comment type="caution">
    <text evidence="2">The sequence shown here is derived from an EMBL/GenBank/DDBJ whole genome shotgun (WGS) entry which is preliminary data.</text>
</comment>
<dbReference type="PROSITE" id="PS50995">
    <property type="entry name" value="HTH_MARR_2"/>
    <property type="match status" value="1"/>
</dbReference>
<dbReference type="AlphaFoldDB" id="A0A7Y9LCZ0"/>
<dbReference type="PANTHER" id="PTHR39515">
    <property type="entry name" value="CONSERVED PROTEIN"/>
    <property type="match status" value="1"/>
</dbReference>
<feature type="domain" description="HTH marR-type" evidence="1">
    <location>
        <begin position="1"/>
        <end position="135"/>
    </location>
</feature>
<dbReference type="Gene3D" id="1.10.10.10">
    <property type="entry name" value="Winged helix-like DNA-binding domain superfamily/Winged helix DNA-binding domain"/>
    <property type="match status" value="1"/>
</dbReference>
<gene>
    <name evidence="2" type="ORF">BKA15_004651</name>
</gene>
<proteinExistence type="predicted"/>
<dbReference type="SMART" id="SM00347">
    <property type="entry name" value="HTH_MARR"/>
    <property type="match status" value="1"/>
</dbReference>
<dbReference type="RefSeq" id="WP_179754740.1">
    <property type="nucleotide sequence ID" value="NZ_JACCBU010000001.1"/>
</dbReference>
<reference evidence="2 3" key="1">
    <citation type="submission" date="2020-07" db="EMBL/GenBank/DDBJ databases">
        <title>Sequencing the genomes of 1000 actinobacteria strains.</title>
        <authorList>
            <person name="Klenk H.-P."/>
        </authorList>
    </citation>
    <scope>NUCLEOTIDE SEQUENCE [LARGE SCALE GENOMIC DNA]</scope>
    <source>
        <strain evidence="2 3">DSM 22083</strain>
    </source>
</reference>
<evidence type="ECO:0000313" key="2">
    <source>
        <dbReference type="EMBL" id="NYE73322.1"/>
    </source>
</evidence>
<dbReference type="GO" id="GO:0003677">
    <property type="term" value="F:DNA binding"/>
    <property type="evidence" value="ECO:0007669"/>
    <property type="project" value="UniProtKB-KW"/>
</dbReference>
<dbReference type="GO" id="GO:0003700">
    <property type="term" value="F:DNA-binding transcription factor activity"/>
    <property type="evidence" value="ECO:0007669"/>
    <property type="project" value="InterPro"/>
</dbReference>
<keyword evidence="3" id="KW-1185">Reference proteome</keyword>
<keyword evidence="2" id="KW-0238">DNA-binding</keyword>
<dbReference type="PANTHER" id="PTHR39515:SF2">
    <property type="entry name" value="HTH-TYPE TRANSCRIPTIONAL REGULATOR RV0880"/>
    <property type="match status" value="1"/>
</dbReference>
<dbReference type="InterPro" id="IPR036388">
    <property type="entry name" value="WH-like_DNA-bd_sf"/>
</dbReference>
<dbReference type="InterPro" id="IPR036390">
    <property type="entry name" value="WH_DNA-bd_sf"/>
</dbReference>
<sequence>MDDDLHQLGEDLVTTSARIMRWTPKDGYSLSLASARILARLIDNGPTRISVLAALERSSQPTITNHVKRLEAEGLVRRDTDAADARVWVITATDEGRRQMQAMRHQLGTNVEPYLAELSEADRAKLREGLAVMLKLMSLRRH</sequence>
<protein>
    <submittedName>
        <fullName evidence="2">DNA-binding MarR family transcriptional regulator</fullName>
    </submittedName>
</protein>
<dbReference type="Pfam" id="PF01047">
    <property type="entry name" value="MarR"/>
    <property type="match status" value="1"/>
</dbReference>
<dbReference type="InterPro" id="IPR000835">
    <property type="entry name" value="HTH_MarR-typ"/>
</dbReference>
<dbReference type="EMBL" id="JACCBU010000001">
    <property type="protein sequence ID" value="NYE73322.1"/>
    <property type="molecule type" value="Genomic_DNA"/>
</dbReference>
<dbReference type="Proteomes" id="UP000569914">
    <property type="component" value="Unassembled WGS sequence"/>
</dbReference>
<dbReference type="SUPFAM" id="SSF46785">
    <property type="entry name" value="Winged helix' DNA-binding domain"/>
    <property type="match status" value="1"/>
</dbReference>